<organism evidence="5 6">
    <name type="scientific">Funneliformis geosporum</name>
    <dbReference type="NCBI Taxonomy" id="1117311"/>
    <lineage>
        <taxon>Eukaryota</taxon>
        <taxon>Fungi</taxon>
        <taxon>Fungi incertae sedis</taxon>
        <taxon>Mucoromycota</taxon>
        <taxon>Glomeromycotina</taxon>
        <taxon>Glomeromycetes</taxon>
        <taxon>Glomerales</taxon>
        <taxon>Glomeraceae</taxon>
        <taxon>Funneliformis</taxon>
    </lineage>
</organism>
<feature type="compositionally biased region" description="Polar residues" evidence="3">
    <location>
        <begin position="268"/>
        <end position="283"/>
    </location>
</feature>
<dbReference type="EMBL" id="CAMKVN010002050">
    <property type="protein sequence ID" value="CAI2179346.1"/>
    <property type="molecule type" value="Genomic_DNA"/>
</dbReference>
<accession>A0A9W4SSK7</accession>
<feature type="region of interest" description="Disordered" evidence="3">
    <location>
        <begin position="327"/>
        <end position="364"/>
    </location>
</feature>
<keyword evidence="4" id="KW-1133">Transmembrane helix</keyword>
<evidence type="ECO:0000313" key="6">
    <source>
        <dbReference type="Proteomes" id="UP001153678"/>
    </source>
</evidence>
<name>A0A9W4SSK7_9GLOM</name>
<dbReference type="PANTHER" id="PTHR46093:SF18">
    <property type="entry name" value="FIBRONECTIN TYPE-III DOMAIN-CONTAINING PROTEIN"/>
    <property type="match status" value="1"/>
</dbReference>
<proteinExistence type="predicted"/>
<keyword evidence="4" id="KW-0472">Membrane</keyword>
<dbReference type="SUPFAM" id="SSF117281">
    <property type="entry name" value="Kelch motif"/>
    <property type="match status" value="1"/>
</dbReference>
<evidence type="ECO:0000256" key="2">
    <source>
        <dbReference type="ARBA" id="ARBA00022737"/>
    </source>
</evidence>
<dbReference type="PANTHER" id="PTHR46093">
    <property type="entry name" value="ACYL-COA-BINDING DOMAIN-CONTAINING PROTEIN 5"/>
    <property type="match status" value="1"/>
</dbReference>
<dbReference type="AlphaFoldDB" id="A0A9W4SSK7"/>
<feature type="region of interest" description="Disordered" evidence="3">
    <location>
        <begin position="264"/>
        <end position="284"/>
    </location>
</feature>
<evidence type="ECO:0000313" key="5">
    <source>
        <dbReference type="EMBL" id="CAI2179346.1"/>
    </source>
</evidence>
<dbReference type="InterPro" id="IPR015915">
    <property type="entry name" value="Kelch-typ_b-propeller"/>
</dbReference>
<keyword evidence="6" id="KW-1185">Reference proteome</keyword>
<gene>
    <name evidence="5" type="ORF">FWILDA_LOCUS9042</name>
</gene>
<dbReference type="Proteomes" id="UP001153678">
    <property type="component" value="Unassembled WGS sequence"/>
</dbReference>
<keyword evidence="2" id="KW-0677">Repeat</keyword>
<reference evidence="5" key="1">
    <citation type="submission" date="2022-08" db="EMBL/GenBank/DDBJ databases">
        <authorList>
            <person name="Kallberg Y."/>
            <person name="Tangrot J."/>
            <person name="Rosling A."/>
        </authorList>
    </citation>
    <scope>NUCLEOTIDE SEQUENCE</scope>
    <source>
        <strain evidence="5">Wild A</strain>
    </source>
</reference>
<evidence type="ECO:0000256" key="4">
    <source>
        <dbReference type="SAM" id="Phobius"/>
    </source>
</evidence>
<dbReference type="Pfam" id="PF24681">
    <property type="entry name" value="Kelch_KLHDC2_KLHL20_DRC7"/>
    <property type="match status" value="1"/>
</dbReference>
<keyword evidence="4" id="KW-0812">Transmembrane</keyword>
<dbReference type="OrthoDB" id="432528at2759"/>
<evidence type="ECO:0000256" key="3">
    <source>
        <dbReference type="SAM" id="MobiDB-lite"/>
    </source>
</evidence>
<protein>
    <submittedName>
        <fullName evidence="5">953_t:CDS:1</fullName>
    </submittedName>
</protein>
<feature type="transmembrane region" description="Helical" evidence="4">
    <location>
        <begin position="296"/>
        <end position="318"/>
    </location>
</feature>
<comment type="caution">
    <text evidence="5">The sequence shown here is derived from an EMBL/GenBank/DDBJ whole genome shotgun (WGS) entry which is preliminary data.</text>
</comment>
<dbReference type="Gene3D" id="2.120.10.80">
    <property type="entry name" value="Kelch-type beta propeller"/>
    <property type="match status" value="2"/>
</dbReference>
<sequence length="364" mass="40600">MTYKNYKLVNIFMLIYFFFGVESFTPVGRIAHSSVLAENKLYFFGGVIDDKACSNEVFYLDVSQPFVTETPPWTDLTLNSGIPLKSCWGTVSSNEVQKTIYLFGGSTYNLMKDEDSFISNVYSFNLYSSSWNIPNVIGIAPERRRAIKSVIDNAGNMYIFGGRTCTCLGAETTKLFNDMITLNTVELSVSINTPVNAPSKRHSYTATLLSNGFIAYIGGLEFVESREVDIKQVYLYDTKSLTWSLKVCVTSSTIDNRSGHAAILTPEGNETTNKSGTKPTNEPINKFNKRQFTMKIIIATVSGTLGTVIIVASIIFIYRRKRKSNDRRNSYVSPEPVESGSGDKVVSEERNPPGEAYQIGHYQN</sequence>
<evidence type="ECO:0000256" key="1">
    <source>
        <dbReference type="ARBA" id="ARBA00022441"/>
    </source>
</evidence>
<keyword evidence="1" id="KW-0880">Kelch repeat</keyword>